<evidence type="ECO:0000313" key="3">
    <source>
        <dbReference type="Proteomes" id="UP000051124"/>
    </source>
</evidence>
<organism evidence="2 3">
    <name type="scientific">candidate division TA06 bacterium DG_26</name>
    <dbReference type="NCBI Taxonomy" id="1703771"/>
    <lineage>
        <taxon>Bacteria</taxon>
        <taxon>Bacteria division TA06</taxon>
    </lineage>
</organism>
<reference evidence="2 3" key="1">
    <citation type="journal article" date="2015" name="Microbiome">
        <title>Genomic resolution of linkages in carbon, nitrogen, and sulfur cycling among widespread estuary sediment bacteria.</title>
        <authorList>
            <person name="Baker B.J."/>
            <person name="Lazar C.S."/>
            <person name="Teske A.P."/>
            <person name="Dick G.J."/>
        </authorList>
    </citation>
    <scope>NUCLEOTIDE SEQUENCE [LARGE SCALE GENOMIC DNA]</scope>
    <source>
        <strain evidence="2">DG_26</strain>
    </source>
</reference>
<feature type="domain" description="DUF4910" evidence="1">
    <location>
        <begin position="180"/>
        <end position="434"/>
    </location>
</feature>
<gene>
    <name evidence="2" type="ORF">AMJ40_04365</name>
</gene>
<protein>
    <recommendedName>
        <fullName evidence="1">DUF4910 domain-containing protein</fullName>
    </recommendedName>
</protein>
<dbReference type="Gene3D" id="3.40.630.10">
    <property type="entry name" value="Zn peptidases"/>
    <property type="match status" value="1"/>
</dbReference>
<dbReference type="Proteomes" id="UP000051124">
    <property type="component" value="Unassembled WGS sequence"/>
</dbReference>
<proteinExistence type="predicted"/>
<name>A0A0S7WIH2_UNCT6</name>
<dbReference type="InterPro" id="IPR032589">
    <property type="entry name" value="DUF4910"/>
</dbReference>
<comment type="caution">
    <text evidence="2">The sequence shown here is derived from an EMBL/GenBank/DDBJ whole genome shotgun (WGS) entry which is preliminary data.</text>
</comment>
<dbReference type="AlphaFoldDB" id="A0A0S7WIH2"/>
<sequence length="648" mass="72843">MVSDIVRTICAEFSPANAKRVLTEIIQHHRVQVSPGFRDAAQRTAEMLKNGGLKTEIFSFPSDGKTHYFSYLSPEEWHATEASLWLTRPKREKLADYSAERLSLIQRSAPCRTEAQIVVLQDGEERSEYRNIDVAGKIVLTKGDLRRVYELAVEAHGALGIVYDGIRKVSGFRDRYTVPDAVADARFAWTPKDKRCFGFVISARNGERLRALIAEETKRGRTCTAQAKVNASFREGEIQVVSGFIPGATDEEVWLIAHLCHPEPSANDNASGAATVVESARTLASLIRTRKLPNPRRGLRFLLVPEILGTCAYLASRRKIKAIAGCNLDMVGQNQSLCGSSFLIERTPHASASFTDILLQRIQDELMREATPFSGSASYPLFRHAVTPFSGGSDHAVLSDPTIGIPSPMLIQWPDYYYHTNQDTLDKVDAKMLRLAGVMASSYVYFVAHADHAMVNWLVQQVVAHLKTEVIQFLRSREGDDGRIVTREIEILRELVLRTLDSLKSFEMGDLRQARSDLRRFLAAELKASGRGEAPQKRKRSTLSPYEKRASTLVPFRTFKAPANVRSHRHLLTEREKDALHTLQKKYSKVFSQAPVLAQYWMDGKRSLLEITELIEFETSSKDMAPLFMQYFKILTRIGLIGMKAGPR</sequence>
<dbReference type="SUPFAM" id="SSF53187">
    <property type="entry name" value="Zn-dependent exopeptidases"/>
    <property type="match status" value="1"/>
</dbReference>
<evidence type="ECO:0000313" key="2">
    <source>
        <dbReference type="EMBL" id="KPJ49950.1"/>
    </source>
</evidence>
<dbReference type="Pfam" id="PF16254">
    <property type="entry name" value="DUF4910"/>
    <property type="match status" value="1"/>
</dbReference>
<dbReference type="EMBL" id="LIZT01000035">
    <property type="protein sequence ID" value="KPJ49950.1"/>
    <property type="molecule type" value="Genomic_DNA"/>
</dbReference>
<accession>A0A0S7WIH2</accession>
<evidence type="ECO:0000259" key="1">
    <source>
        <dbReference type="Pfam" id="PF16254"/>
    </source>
</evidence>